<evidence type="ECO:0008006" key="12">
    <source>
        <dbReference type="Google" id="ProtNLM"/>
    </source>
</evidence>
<evidence type="ECO:0000259" key="10">
    <source>
        <dbReference type="PROSITE" id="PS51915"/>
    </source>
</evidence>
<keyword evidence="4 7" id="KW-0863">Zinc-finger</keyword>
<comment type="subcellular location">
    <subcellularLocation>
        <location evidence="1">Nucleus</location>
    </subcellularLocation>
</comment>
<evidence type="ECO:0000256" key="4">
    <source>
        <dbReference type="ARBA" id="ARBA00022771"/>
    </source>
</evidence>
<evidence type="ECO:0000256" key="1">
    <source>
        <dbReference type="ARBA" id="ARBA00004123"/>
    </source>
</evidence>
<feature type="binding site" evidence="8">
    <location>
        <position position="12"/>
    </location>
    <ligand>
        <name>Zn(2+)</name>
        <dbReference type="ChEBI" id="CHEBI:29105"/>
    </ligand>
</feature>
<evidence type="ECO:0000259" key="9">
    <source>
        <dbReference type="PROSITE" id="PS50157"/>
    </source>
</evidence>
<name>A0A4Y0BSG1_ANOFN</name>
<dbReference type="InterPro" id="IPR050888">
    <property type="entry name" value="ZnF_C2H2-type_TF"/>
</dbReference>
<evidence type="ECO:0000256" key="2">
    <source>
        <dbReference type="ARBA" id="ARBA00022723"/>
    </source>
</evidence>
<keyword evidence="6" id="KW-0539">Nucleus</keyword>
<evidence type="ECO:0000256" key="6">
    <source>
        <dbReference type="ARBA" id="ARBA00023242"/>
    </source>
</evidence>
<feature type="domain" description="C2H2-type" evidence="9">
    <location>
        <begin position="272"/>
        <end position="299"/>
    </location>
</feature>
<dbReference type="SUPFAM" id="SSF57716">
    <property type="entry name" value="Glucocorticoid receptor-like (DNA-binding domain)"/>
    <property type="match status" value="1"/>
</dbReference>
<dbReference type="PROSITE" id="PS51915">
    <property type="entry name" value="ZAD"/>
    <property type="match status" value="1"/>
</dbReference>
<evidence type="ECO:0000256" key="8">
    <source>
        <dbReference type="PROSITE-ProRule" id="PRU01263"/>
    </source>
</evidence>
<dbReference type="Gene3D" id="3.30.160.60">
    <property type="entry name" value="Classic Zinc Finger"/>
    <property type="match status" value="2"/>
</dbReference>
<dbReference type="STRING" id="62324.A0A4Y0BSG1"/>
<dbReference type="SMART" id="SM00355">
    <property type="entry name" value="ZnF_C2H2"/>
    <property type="match status" value="3"/>
</dbReference>
<feature type="domain" description="C2H2-type" evidence="9">
    <location>
        <begin position="301"/>
        <end position="329"/>
    </location>
</feature>
<reference evidence="11" key="1">
    <citation type="submission" date="2020-05" db="UniProtKB">
        <authorList>
            <consortium name="EnsemblMetazoa"/>
        </authorList>
    </citation>
    <scope>IDENTIFICATION</scope>
    <source>
        <strain evidence="11">FUMOZ</strain>
    </source>
</reference>
<dbReference type="PROSITE" id="PS00028">
    <property type="entry name" value="ZINC_FINGER_C2H2_1"/>
    <property type="match status" value="3"/>
</dbReference>
<dbReference type="InterPro" id="IPR012934">
    <property type="entry name" value="Znf_AD"/>
</dbReference>
<keyword evidence="3" id="KW-0677">Repeat</keyword>
<dbReference type="InterPro" id="IPR013087">
    <property type="entry name" value="Znf_C2H2_type"/>
</dbReference>
<feature type="binding site" evidence="8">
    <location>
        <position position="61"/>
    </location>
    <ligand>
        <name>Zn(2+)</name>
        <dbReference type="ChEBI" id="CHEBI:29105"/>
    </ligand>
</feature>
<organism evidence="11">
    <name type="scientific">Anopheles funestus</name>
    <name type="common">African malaria mosquito</name>
    <dbReference type="NCBI Taxonomy" id="62324"/>
    <lineage>
        <taxon>Eukaryota</taxon>
        <taxon>Metazoa</taxon>
        <taxon>Ecdysozoa</taxon>
        <taxon>Arthropoda</taxon>
        <taxon>Hexapoda</taxon>
        <taxon>Insecta</taxon>
        <taxon>Pterygota</taxon>
        <taxon>Neoptera</taxon>
        <taxon>Endopterygota</taxon>
        <taxon>Diptera</taxon>
        <taxon>Nematocera</taxon>
        <taxon>Culicoidea</taxon>
        <taxon>Culicidae</taxon>
        <taxon>Anophelinae</taxon>
        <taxon>Anopheles</taxon>
    </lineage>
</organism>
<dbReference type="PANTHER" id="PTHR24406">
    <property type="entry name" value="TRANSCRIPTIONAL REPRESSOR CTCFL-RELATED"/>
    <property type="match status" value="1"/>
</dbReference>
<evidence type="ECO:0000256" key="3">
    <source>
        <dbReference type="ARBA" id="ARBA00022737"/>
    </source>
</evidence>
<dbReference type="Pfam" id="PF07776">
    <property type="entry name" value="zf-AD"/>
    <property type="match status" value="1"/>
</dbReference>
<feature type="binding site" evidence="8">
    <location>
        <position position="15"/>
    </location>
    <ligand>
        <name>Zn(2+)</name>
        <dbReference type="ChEBI" id="CHEBI:29105"/>
    </ligand>
</feature>
<dbReference type="SUPFAM" id="SSF57667">
    <property type="entry name" value="beta-beta-alpha zinc fingers"/>
    <property type="match status" value="2"/>
</dbReference>
<dbReference type="GO" id="GO:0008270">
    <property type="term" value="F:zinc ion binding"/>
    <property type="evidence" value="ECO:0007669"/>
    <property type="project" value="UniProtKB-UniRule"/>
</dbReference>
<dbReference type="PROSITE" id="PS50157">
    <property type="entry name" value="ZINC_FINGER_C2H2_2"/>
    <property type="match status" value="2"/>
</dbReference>
<dbReference type="Pfam" id="PF00096">
    <property type="entry name" value="zf-C2H2"/>
    <property type="match status" value="3"/>
</dbReference>
<keyword evidence="5 8" id="KW-0862">Zinc</keyword>
<evidence type="ECO:0000256" key="7">
    <source>
        <dbReference type="PROSITE-ProRule" id="PRU00042"/>
    </source>
</evidence>
<dbReference type="GO" id="GO:0005634">
    <property type="term" value="C:nucleus"/>
    <property type="evidence" value="ECO:0007669"/>
    <property type="project" value="UniProtKB-SubCell"/>
</dbReference>
<evidence type="ECO:0000256" key="5">
    <source>
        <dbReference type="ARBA" id="ARBA00022833"/>
    </source>
</evidence>
<accession>A0A4Y0BSG1</accession>
<feature type="binding site" evidence="8">
    <location>
        <position position="58"/>
    </location>
    <ligand>
        <name>Zn(2+)</name>
        <dbReference type="ChEBI" id="CHEBI:29105"/>
    </ligand>
</feature>
<evidence type="ECO:0000313" key="11">
    <source>
        <dbReference type="EnsemblMetazoa" id="AFUN020887-PA"/>
    </source>
</evidence>
<dbReference type="SMART" id="SM00868">
    <property type="entry name" value="zf-AD"/>
    <property type="match status" value="1"/>
</dbReference>
<dbReference type="AlphaFoldDB" id="A0A4Y0BSG1"/>
<dbReference type="VEuPathDB" id="VectorBase:AFUN2_005862"/>
<sequence length="331" mass="38319">MASDKREIFHICRFCLCQDEAYLIPINKILDPTLTIDDVERFTGIQFSTDDDASYAMCLECTNSLKNSVAFRTTCLNNDSLFHELCTVLATGAESIYDETVEYLESEFEEEDDNDFEKVDEKPFTALSVEPFWRAKSSPQLMYEEEYIHDSQEDTVTSNYDEQLSNETDFPYSANRIEPGESVSDEDMFAPNFFSQPSYKKQKKSPKDKNLRGKRKLHLCNWCGIFVHHIPSHELIHKEEATYACPYCPVKMKQKGNLSQHIQTVHFKTVGKTCEICGKGFIHHKTYRYHMRTHQDAGESFECQVCSKPFNRSSGLEDHLKKFHSIAKNLK</sequence>
<feature type="domain" description="ZAD" evidence="10">
    <location>
        <begin position="10"/>
        <end position="85"/>
    </location>
</feature>
<keyword evidence="2 8" id="KW-0479">Metal-binding</keyword>
<dbReference type="InterPro" id="IPR036236">
    <property type="entry name" value="Znf_C2H2_sf"/>
</dbReference>
<protein>
    <recommendedName>
        <fullName evidence="12">ZAD domain-containing protein</fullName>
    </recommendedName>
</protein>
<proteinExistence type="predicted"/>
<dbReference type="EnsemblMetazoa" id="AFUN020887-RA">
    <property type="protein sequence ID" value="AFUN020887-PA"/>
    <property type="gene ID" value="AFUN020887"/>
</dbReference>
<dbReference type="VEuPathDB" id="VectorBase:AFUN020887"/>